<keyword evidence="2 8" id="KW-0645">Protease</keyword>
<feature type="domain" description="Peptidase S1" evidence="10">
    <location>
        <begin position="26"/>
        <end position="255"/>
    </location>
</feature>
<dbReference type="PANTHER" id="PTHR24276">
    <property type="entry name" value="POLYSERASE-RELATED"/>
    <property type="match status" value="1"/>
</dbReference>
<dbReference type="InterPro" id="IPR043504">
    <property type="entry name" value="Peptidase_S1_PA_chymotrypsin"/>
</dbReference>
<dbReference type="FunFam" id="2.40.10.10:FF:000077">
    <property type="entry name" value="Predicted protein"/>
    <property type="match status" value="1"/>
</dbReference>
<name>A0A821PYI9_9NEOP</name>
<dbReference type="OrthoDB" id="414661at2759"/>
<evidence type="ECO:0000256" key="7">
    <source>
        <dbReference type="ARBA" id="ARBA00023157"/>
    </source>
</evidence>
<proteinExistence type="inferred from homology"/>
<dbReference type="Pfam" id="PF00089">
    <property type="entry name" value="Trypsin"/>
    <property type="match status" value="1"/>
</dbReference>
<evidence type="ECO:0000256" key="1">
    <source>
        <dbReference type="ARBA" id="ARBA00007664"/>
    </source>
</evidence>
<dbReference type="PROSITE" id="PS00135">
    <property type="entry name" value="TRYPSIN_SER"/>
    <property type="match status" value="1"/>
</dbReference>
<dbReference type="InterPro" id="IPR033116">
    <property type="entry name" value="TRYPSIN_SER"/>
</dbReference>
<comment type="similarity">
    <text evidence="1">Belongs to the peptidase S1 family.</text>
</comment>
<dbReference type="PANTHER" id="PTHR24276:SF91">
    <property type="entry name" value="AT26814P-RELATED"/>
    <property type="match status" value="1"/>
</dbReference>
<dbReference type="Gene3D" id="2.40.10.10">
    <property type="entry name" value="Trypsin-like serine proteases"/>
    <property type="match status" value="1"/>
</dbReference>
<dbReference type="PROSITE" id="PS50240">
    <property type="entry name" value="TRYPSIN_DOM"/>
    <property type="match status" value="1"/>
</dbReference>
<keyword evidence="7" id="KW-1015">Disulfide bond</keyword>
<keyword evidence="5 8" id="KW-0720">Serine protease</keyword>
<reference evidence="11" key="1">
    <citation type="submission" date="2021-02" db="EMBL/GenBank/DDBJ databases">
        <authorList>
            <person name="Steward A R."/>
        </authorList>
    </citation>
    <scope>NUCLEOTIDE SEQUENCE</scope>
</reference>
<feature type="chain" id="PRO_5032301930" description="Peptidase S1 domain-containing protein" evidence="9">
    <location>
        <begin position="21"/>
        <end position="258"/>
    </location>
</feature>
<feature type="signal peptide" evidence="9">
    <location>
        <begin position="1"/>
        <end position="20"/>
    </location>
</feature>
<dbReference type="PROSITE" id="PS00134">
    <property type="entry name" value="TRYPSIN_HIS"/>
    <property type="match status" value="1"/>
</dbReference>
<comment type="caution">
    <text evidence="11">The sequence shown here is derived from an EMBL/GenBank/DDBJ whole genome shotgun (WGS) entry which is preliminary data.</text>
</comment>
<dbReference type="Proteomes" id="UP000663880">
    <property type="component" value="Unassembled WGS sequence"/>
</dbReference>
<evidence type="ECO:0000256" key="4">
    <source>
        <dbReference type="ARBA" id="ARBA00022801"/>
    </source>
</evidence>
<evidence type="ECO:0000313" key="12">
    <source>
        <dbReference type="Proteomes" id="UP000663880"/>
    </source>
</evidence>
<keyword evidence="4 8" id="KW-0378">Hydrolase</keyword>
<dbReference type="InterPro" id="IPR001314">
    <property type="entry name" value="Peptidase_S1A"/>
</dbReference>
<keyword evidence="12" id="KW-1185">Reference proteome</keyword>
<evidence type="ECO:0000256" key="9">
    <source>
        <dbReference type="SAM" id="SignalP"/>
    </source>
</evidence>
<keyword evidence="6" id="KW-0865">Zymogen</keyword>
<sequence>MKLLKILLLGLIFSIPRSLSKSLERIVNGELVDITEVPYQAALRRKTTSGWSHSCGAVVISTKSVLTAAHCVIGYQTDPSSLIVAVGTSLRSEGITYAVASVYPHEGYSSVTVDNDIGLVAITGTIKFGETVMPANIAPSLLQIPVGTQAIVSGFGRTEYDGQSSNLRAALVSIVSQKECAMSYLNLGVITPGMICAAANNPPRDACQGDSGGPLVVTNTVIGIVSWGEGCANSSYPGVYTSVSYFSAWIHSYLDLIE</sequence>
<dbReference type="SMART" id="SM00020">
    <property type="entry name" value="Tryp_SPc"/>
    <property type="match status" value="1"/>
</dbReference>
<dbReference type="EMBL" id="CAJOBZ010000007">
    <property type="protein sequence ID" value="CAF4811223.1"/>
    <property type="molecule type" value="Genomic_DNA"/>
</dbReference>
<accession>A0A821PYI9</accession>
<protein>
    <recommendedName>
        <fullName evidence="10">Peptidase S1 domain-containing protein</fullName>
    </recommendedName>
</protein>
<evidence type="ECO:0000259" key="10">
    <source>
        <dbReference type="PROSITE" id="PS50240"/>
    </source>
</evidence>
<evidence type="ECO:0000256" key="2">
    <source>
        <dbReference type="ARBA" id="ARBA00022670"/>
    </source>
</evidence>
<evidence type="ECO:0000256" key="5">
    <source>
        <dbReference type="ARBA" id="ARBA00022825"/>
    </source>
</evidence>
<evidence type="ECO:0000256" key="6">
    <source>
        <dbReference type="ARBA" id="ARBA00023145"/>
    </source>
</evidence>
<dbReference type="InterPro" id="IPR009003">
    <property type="entry name" value="Peptidase_S1_PA"/>
</dbReference>
<dbReference type="InterPro" id="IPR018114">
    <property type="entry name" value="TRYPSIN_HIS"/>
</dbReference>
<dbReference type="AlphaFoldDB" id="A0A821PYI9"/>
<evidence type="ECO:0000256" key="3">
    <source>
        <dbReference type="ARBA" id="ARBA00022729"/>
    </source>
</evidence>
<dbReference type="GO" id="GO:0004252">
    <property type="term" value="F:serine-type endopeptidase activity"/>
    <property type="evidence" value="ECO:0007669"/>
    <property type="project" value="InterPro"/>
</dbReference>
<organism evidence="11 12">
    <name type="scientific">Pieris macdunnoughi</name>
    <dbReference type="NCBI Taxonomy" id="345717"/>
    <lineage>
        <taxon>Eukaryota</taxon>
        <taxon>Metazoa</taxon>
        <taxon>Ecdysozoa</taxon>
        <taxon>Arthropoda</taxon>
        <taxon>Hexapoda</taxon>
        <taxon>Insecta</taxon>
        <taxon>Pterygota</taxon>
        <taxon>Neoptera</taxon>
        <taxon>Endopterygota</taxon>
        <taxon>Lepidoptera</taxon>
        <taxon>Glossata</taxon>
        <taxon>Ditrysia</taxon>
        <taxon>Papilionoidea</taxon>
        <taxon>Pieridae</taxon>
        <taxon>Pierinae</taxon>
        <taxon>Pieris</taxon>
    </lineage>
</organism>
<keyword evidence="3 9" id="KW-0732">Signal</keyword>
<dbReference type="SUPFAM" id="SSF50494">
    <property type="entry name" value="Trypsin-like serine proteases"/>
    <property type="match status" value="1"/>
</dbReference>
<dbReference type="InterPro" id="IPR001254">
    <property type="entry name" value="Trypsin_dom"/>
</dbReference>
<dbReference type="CDD" id="cd00190">
    <property type="entry name" value="Tryp_SPc"/>
    <property type="match status" value="1"/>
</dbReference>
<gene>
    <name evidence="11" type="ORF">PMACD_LOCUS4056</name>
</gene>
<dbReference type="PRINTS" id="PR00722">
    <property type="entry name" value="CHYMOTRYPSIN"/>
</dbReference>
<evidence type="ECO:0000256" key="8">
    <source>
        <dbReference type="RuleBase" id="RU363034"/>
    </source>
</evidence>
<dbReference type="GO" id="GO:0006508">
    <property type="term" value="P:proteolysis"/>
    <property type="evidence" value="ECO:0007669"/>
    <property type="project" value="UniProtKB-KW"/>
</dbReference>
<dbReference type="InterPro" id="IPR050430">
    <property type="entry name" value="Peptidase_S1"/>
</dbReference>
<evidence type="ECO:0000313" key="11">
    <source>
        <dbReference type="EMBL" id="CAF4811223.1"/>
    </source>
</evidence>